<feature type="region of interest" description="Disordered" evidence="1">
    <location>
        <begin position="161"/>
        <end position="184"/>
    </location>
</feature>
<dbReference type="RefSeq" id="XP_021884253.1">
    <property type="nucleotide sequence ID" value="XM_022023286.1"/>
</dbReference>
<feature type="compositionally biased region" description="Polar residues" evidence="1">
    <location>
        <begin position="72"/>
        <end position="85"/>
    </location>
</feature>
<dbReference type="InParanoid" id="A0A1Y2GW11"/>
<evidence type="ECO:0000313" key="2">
    <source>
        <dbReference type="EMBL" id="ORZ26488.1"/>
    </source>
</evidence>
<evidence type="ECO:0000256" key="1">
    <source>
        <dbReference type="SAM" id="MobiDB-lite"/>
    </source>
</evidence>
<protein>
    <submittedName>
        <fullName evidence="2">Uncharacterized protein</fullName>
    </submittedName>
</protein>
<evidence type="ECO:0000313" key="3">
    <source>
        <dbReference type="Proteomes" id="UP000193648"/>
    </source>
</evidence>
<feature type="compositionally biased region" description="Low complexity" evidence="1">
    <location>
        <begin position="161"/>
        <end position="173"/>
    </location>
</feature>
<gene>
    <name evidence="2" type="ORF">BCR41DRAFT_348383</name>
</gene>
<proteinExistence type="predicted"/>
<sequence length="184" mass="19768">MSRLEADLSNKDMTLLEERRNIAKAIVLGANSEELMRDWIQYDGRNYERSPSVVAALTDSSGSTGGGRDNSETVSVEVNQSSARTSPMGRPPNSRPLSLVSTSASFPARGSNDYLNYDNILTPPECFLERRQLLIDARKRWLESVVGQQGVERVEAAISAAGGPSGAGTTTHALGYGAGGHRRG</sequence>
<dbReference type="AlphaFoldDB" id="A0A1Y2GW11"/>
<keyword evidence="3" id="KW-1185">Reference proteome</keyword>
<organism evidence="2 3">
    <name type="scientific">Lobosporangium transversale</name>
    <dbReference type="NCBI Taxonomy" id="64571"/>
    <lineage>
        <taxon>Eukaryota</taxon>
        <taxon>Fungi</taxon>
        <taxon>Fungi incertae sedis</taxon>
        <taxon>Mucoromycota</taxon>
        <taxon>Mortierellomycotina</taxon>
        <taxon>Mortierellomycetes</taxon>
        <taxon>Mortierellales</taxon>
        <taxon>Mortierellaceae</taxon>
        <taxon>Lobosporangium</taxon>
    </lineage>
</organism>
<dbReference type="EMBL" id="MCFF01000007">
    <property type="protein sequence ID" value="ORZ26488.1"/>
    <property type="molecule type" value="Genomic_DNA"/>
</dbReference>
<reference evidence="2 3" key="1">
    <citation type="submission" date="2016-07" db="EMBL/GenBank/DDBJ databases">
        <title>Pervasive Adenine N6-methylation of Active Genes in Fungi.</title>
        <authorList>
            <consortium name="DOE Joint Genome Institute"/>
            <person name="Mondo S.J."/>
            <person name="Dannebaum R.O."/>
            <person name="Kuo R.C."/>
            <person name="Labutti K."/>
            <person name="Haridas S."/>
            <person name="Kuo A."/>
            <person name="Salamov A."/>
            <person name="Ahrendt S.R."/>
            <person name="Lipzen A."/>
            <person name="Sullivan W."/>
            <person name="Andreopoulos W.B."/>
            <person name="Clum A."/>
            <person name="Lindquist E."/>
            <person name="Daum C."/>
            <person name="Ramamoorthy G.K."/>
            <person name="Gryganskyi A."/>
            <person name="Culley D."/>
            <person name="Magnuson J.K."/>
            <person name="James T.Y."/>
            <person name="O'Malley M.A."/>
            <person name="Stajich J.E."/>
            <person name="Spatafora J.W."/>
            <person name="Visel A."/>
            <person name="Grigoriev I.V."/>
        </authorList>
    </citation>
    <scope>NUCLEOTIDE SEQUENCE [LARGE SCALE GENOMIC DNA]</scope>
    <source>
        <strain evidence="2 3">NRRL 3116</strain>
    </source>
</reference>
<name>A0A1Y2GW11_9FUNG</name>
<accession>A0A1Y2GW11</accession>
<feature type="region of interest" description="Disordered" evidence="1">
    <location>
        <begin position="57"/>
        <end position="100"/>
    </location>
</feature>
<comment type="caution">
    <text evidence="2">The sequence shown here is derived from an EMBL/GenBank/DDBJ whole genome shotgun (WGS) entry which is preliminary data.</text>
</comment>
<dbReference type="GeneID" id="33565130"/>
<dbReference type="Proteomes" id="UP000193648">
    <property type="component" value="Unassembled WGS sequence"/>
</dbReference>